<reference evidence="1 2" key="1">
    <citation type="journal article" date="2013" name="Genome Announc.">
        <title>Draft Genome Sequence of the Psychrophilic and Alkaliphilic Rhodonellum psychrophilum Strain GCM71T.</title>
        <authorList>
            <person name="Hauptmann A.L."/>
            <person name="Glaring M.A."/>
            <person name="Hallin P.F."/>
            <person name="Prieme A."/>
            <person name="Stougaard P."/>
        </authorList>
    </citation>
    <scope>NUCLEOTIDE SEQUENCE [LARGE SCALE GENOMIC DNA]</scope>
    <source>
        <strain evidence="1 2">GCM71</strain>
    </source>
</reference>
<evidence type="ECO:0000313" key="1">
    <source>
        <dbReference type="EMBL" id="ERM82145.1"/>
    </source>
</evidence>
<accession>U5BNM0</accession>
<organism evidence="1 2">
    <name type="scientific">Rhodonellum psychrophilum GCM71 = DSM 17998</name>
    <dbReference type="NCBI Taxonomy" id="1123057"/>
    <lineage>
        <taxon>Bacteria</taxon>
        <taxon>Pseudomonadati</taxon>
        <taxon>Bacteroidota</taxon>
        <taxon>Cytophagia</taxon>
        <taxon>Cytophagales</taxon>
        <taxon>Cytophagaceae</taxon>
        <taxon>Rhodonellum</taxon>
    </lineage>
</organism>
<protein>
    <submittedName>
        <fullName evidence="1">Uncharacterized protein</fullName>
    </submittedName>
</protein>
<gene>
    <name evidence="1" type="ORF">P872_08220</name>
</gene>
<evidence type="ECO:0000313" key="2">
    <source>
        <dbReference type="Proteomes" id="UP000016843"/>
    </source>
</evidence>
<keyword evidence="2" id="KW-1185">Reference proteome</keyword>
<dbReference type="AlphaFoldDB" id="U5BNM0"/>
<dbReference type="Proteomes" id="UP000016843">
    <property type="component" value="Unassembled WGS sequence"/>
</dbReference>
<proteinExistence type="predicted"/>
<name>U5BNM0_9BACT</name>
<comment type="caution">
    <text evidence="1">The sequence shown here is derived from an EMBL/GenBank/DDBJ whole genome shotgun (WGS) entry which is preliminary data.</text>
</comment>
<dbReference type="EMBL" id="AWXR01000032">
    <property type="protein sequence ID" value="ERM82145.1"/>
    <property type="molecule type" value="Genomic_DNA"/>
</dbReference>
<sequence length="35" mass="4137">MISNKNRDLLPKSLWSKSLLFQVFLNLQNLECDVE</sequence>